<comment type="caution">
    <text evidence="2">The sequence shown here is derived from an EMBL/GenBank/DDBJ whole genome shotgun (WGS) entry which is preliminary data.</text>
</comment>
<accession>M5UHF6</accession>
<dbReference type="EMBL" id="ANOH01000099">
    <property type="protein sequence ID" value="EMI57266.1"/>
    <property type="molecule type" value="Genomic_DNA"/>
</dbReference>
<protein>
    <submittedName>
        <fullName evidence="2">Protein containing DUF1570</fullName>
    </submittedName>
</protein>
<evidence type="ECO:0000313" key="2">
    <source>
        <dbReference type="EMBL" id="EMI57266.1"/>
    </source>
</evidence>
<feature type="domain" description="DUF1570" evidence="1">
    <location>
        <begin position="236"/>
        <end position="361"/>
    </location>
</feature>
<keyword evidence="3" id="KW-1185">Reference proteome</keyword>
<evidence type="ECO:0000259" key="1">
    <source>
        <dbReference type="Pfam" id="PF07607"/>
    </source>
</evidence>
<organism evidence="2 3">
    <name type="scientific">Rhodopirellula sallentina SM41</name>
    <dbReference type="NCBI Taxonomy" id="1263870"/>
    <lineage>
        <taxon>Bacteria</taxon>
        <taxon>Pseudomonadati</taxon>
        <taxon>Planctomycetota</taxon>
        <taxon>Planctomycetia</taxon>
        <taxon>Pirellulales</taxon>
        <taxon>Pirellulaceae</taxon>
        <taxon>Rhodopirellula</taxon>
    </lineage>
</organism>
<dbReference type="Proteomes" id="UP000011885">
    <property type="component" value="Unassembled WGS sequence"/>
</dbReference>
<proteinExistence type="predicted"/>
<evidence type="ECO:0000313" key="3">
    <source>
        <dbReference type="Proteomes" id="UP000011885"/>
    </source>
</evidence>
<dbReference type="InterPro" id="IPR011464">
    <property type="entry name" value="DUF1570"/>
</dbReference>
<dbReference type="AlphaFoldDB" id="M5UHF6"/>
<name>M5UHF6_9BACT</name>
<dbReference type="Pfam" id="PF07607">
    <property type="entry name" value="DUF1570"/>
    <property type="match status" value="1"/>
</dbReference>
<sequence length="396" mass="45672">MEVRYNAIVLREPVDCDTGWIIFARSFVHFLHRMPLHHLLHRSICVGLLVLLSGSAVADQVVFRDLRDGKVAGGKRVVDGEVLVEAADGGVLLRGDDGRIWLIQPEQITHLEESPPPEPVDADEIERRMLGELPGDFAAFHTSHYVILHQGNTEYARDVGTLFESLYRAFFAYWKNQRVALEEPEYPLVALVLRDRNAFLKHAGNEIGETAQSVIGYYHLESNRMTTYRVQNIERNIATIIHEATHQLAYNCGLQTRFADNPMWVSEGLAMFFESPDLSNPRGWRGVGRVNMVNLRRWRRYQPRRPKDSLVTMVADDSRFRSSATAEDAYGESWALTYFAIRTMKKQYIAYLQELSKSEPLRERTGRERIEMLESAFEMSIDDLDKKFVNYMMRVR</sequence>
<dbReference type="RefSeq" id="WP_008675598.1">
    <property type="nucleotide sequence ID" value="NZ_ANOH01000099.1"/>
</dbReference>
<dbReference type="PATRIC" id="fig|1263870.3.peg.1405"/>
<reference evidence="2 3" key="1">
    <citation type="journal article" date="2013" name="Mar. Genomics">
        <title>Expression of sulfatases in Rhodopirellula baltica and the diversity of sulfatases in the genus Rhodopirellula.</title>
        <authorList>
            <person name="Wegner C.E."/>
            <person name="Richter-Heitmann T."/>
            <person name="Klindworth A."/>
            <person name="Klockow C."/>
            <person name="Richter M."/>
            <person name="Achstetter T."/>
            <person name="Glockner F.O."/>
            <person name="Harder J."/>
        </authorList>
    </citation>
    <scope>NUCLEOTIDE SEQUENCE [LARGE SCALE GENOMIC DNA]</scope>
    <source>
        <strain evidence="2 3">SM41</strain>
    </source>
</reference>
<gene>
    <name evidence="2" type="ORF">RSSM_01302</name>
</gene>